<dbReference type="InterPro" id="IPR035992">
    <property type="entry name" value="Ricin_B-like_lectins"/>
</dbReference>
<gene>
    <name evidence="2" type="ORF">HDA41_007613</name>
</gene>
<dbReference type="AlphaFoldDB" id="A0A7W9LXF1"/>
<dbReference type="Gene3D" id="2.80.10.50">
    <property type="match status" value="1"/>
</dbReference>
<feature type="region of interest" description="Disordered" evidence="1">
    <location>
        <begin position="1"/>
        <end position="40"/>
    </location>
</feature>
<reference evidence="2 3" key="1">
    <citation type="submission" date="2020-08" db="EMBL/GenBank/DDBJ databases">
        <title>Sequencing the genomes of 1000 actinobacteria strains.</title>
        <authorList>
            <person name="Klenk H.-P."/>
        </authorList>
    </citation>
    <scope>NUCLEOTIDE SEQUENCE [LARGE SCALE GENOMIC DNA]</scope>
    <source>
        <strain evidence="2 3">DSM 40084</strain>
    </source>
</reference>
<comment type="caution">
    <text evidence="2">The sequence shown here is derived from an EMBL/GenBank/DDBJ whole genome shotgun (WGS) entry which is preliminary data.</text>
</comment>
<accession>A0A7W9LXF1</accession>
<feature type="compositionally biased region" description="Polar residues" evidence="1">
    <location>
        <begin position="1"/>
        <end position="12"/>
    </location>
</feature>
<evidence type="ECO:0000313" key="2">
    <source>
        <dbReference type="EMBL" id="MBB5799649.1"/>
    </source>
</evidence>
<organism evidence="2 3">
    <name type="scientific">Streptomyces caelestis</name>
    <dbReference type="NCBI Taxonomy" id="36816"/>
    <lineage>
        <taxon>Bacteria</taxon>
        <taxon>Bacillati</taxon>
        <taxon>Actinomycetota</taxon>
        <taxon>Actinomycetes</taxon>
        <taxon>Kitasatosporales</taxon>
        <taxon>Streptomycetaceae</taxon>
        <taxon>Streptomyces</taxon>
    </lineage>
</organism>
<evidence type="ECO:0000313" key="3">
    <source>
        <dbReference type="Proteomes" id="UP000590647"/>
    </source>
</evidence>
<evidence type="ECO:0000256" key="1">
    <source>
        <dbReference type="SAM" id="MobiDB-lite"/>
    </source>
</evidence>
<proteinExistence type="predicted"/>
<dbReference type="SUPFAM" id="SSF50370">
    <property type="entry name" value="Ricin B-like lectins"/>
    <property type="match status" value="1"/>
</dbReference>
<sequence>MSRTQGGTTLLNKSGGRAAAIRTGTASAGQRIGPWVDDNATGTWNVVRTDDGSSRFQAAKNPDLYLTGASPGAPLTLQNEAADGSQEWRLVRQAGPRPD</sequence>
<name>A0A7W9LXF1_9ACTN</name>
<dbReference type="EMBL" id="JACHNE010000001">
    <property type="protein sequence ID" value="MBB5799649.1"/>
    <property type="molecule type" value="Genomic_DNA"/>
</dbReference>
<keyword evidence="3" id="KW-1185">Reference proteome</keyword>
<feature type="compositionally biased region" description="Low complexity" evidence="1">
    <location>
        <begin position="14"/>
        <end position="29"/>
    </location>
</feature>
<evidence type="ECO:0008006" key="4">
    <source>
        <dbReference type="Google" id="ProtNLM"/>
    </source>
</evidence>
<dbReference type="Proteomes" id="UP000590647">
    <property type="component" value="Unassembled WGS sequence"/>
</dbReference>
<protein>
    <recommendedName>
        <fullName evidence="4">Ricin B lectin domain-containing protein</fullName>
    </recommendedName>
</protein>